<keyword evidence="2" id="KW-1185">Reference proteome</keyword>
<reference evidence="1 2" key="1">
    <citation type="submission" date="2017-06" db="EMBL/GenBank/DDBJ databases">
        <title>the draft geome sequence of Illustriluteabacillus marina B3227.</title>
        <authorList>
            <person name="He R.-H."/>
            <person name="Du Z.-J."/>
        </authorList>
    </citation>
    <scope>NUCLEOTIDE SEQUENCE [LARGE SCALE GENOMIC DNA]</scope>
    <source>
        <strain evidence="1 2">B3227</strain>
    </source>
</reference>
<evidence type="ECO:0008006" key="3">
    <source>
        <dbReference type="Google" id="ProtNLM"/>
    </source>
</evidence>
<dbReference type="RefSeq" id="WP_101331313.1">
    <property type="nucleotide sequence ID" value="NZ_PJNH01000002.1"/>
</dbReference>
<dbReference type="OrthoDB" id="4946632at2"/>
<comment type="caution">
    <text evidence="1">The sequence shown here is derived from an EMBL/GenBank/DDBJ whole genome shotgun (WGS) entry which is preliminary data.</text>
</comment>
<name>A0A2I0QTM8_9BACI</name>
<dbReference type="Proteomes" id="UP000243524">
    <property type="component" value="Unassembled WGS sequence"/>
</dbReference>
<dbReference type="InterPro" id="IPR032710">
    <property type="entry name" value="NTF2-like_dom_sf"/>
</dbReference>
<dbReference type="SUPFAM" id="SSF54427">
    <property type="entry name" value="NTF2-like"/>
    <property type="match status" value="1"/>
</dbReference>
<evidence type="ECO:0000313" key="1">
    <source>
        <dbReference type="EMBL" id="PKR77705.1"/>
    </source>
</evidence>
<sequence length="129" mass="15530">MRGLSRFMDVHDRYILKWQQALDSGDASSLDFMADEYYVTFFWGEDNRPVYYERQEAFDGMIQSVSQLRGAKKLFEHRVIRMRDDDHAVVFFEQIIQMGNRVLARMLTVENWAIIENQWLMTREVEEHL</sequence>
<dbReference type="AlphaFoldDB" id="A0A2I0QTM8"/>
<organism evidence="1 2">
    <name type="scientific">Halalkalibacillus sediminis</name>
    <dbReference type="NCBI Taxonomy" id="2018042"/>
    <lineage>
        <taxon>Bacteria</taxon>
        <taxon>Bacillati</taxon>
        <taxon>Bacillota</taxon>
        <taxon>Bacilli</taxon>
        <taxon>Bacillales</taxon>
        <taxon>Bacillaceae</taxon>
        <taxon>Halalkalibacillus</taxon>
    </lineage>
</organism>
<evidence type="ECO:0000313" key="2">
    <source>
        <dbReference type="Proteomes" id="UP000243524"/>
    </source>
</evidence>
<gene>
    <name evidence="1" type="ORF">CEY16_07170</name>
</gene>
<accession>A0A2I0QTM8</accession>
<dbReference type="EMBL" id="PJNH01000002">
    <property type="protein sequence ID" value="PKR77705.1"/>
    <property type="molecule type" value="Genomic_DNA"/>
</dbReference>
<protein>
    <recommendedName>
        <fullName evidence="3">SnoaL-like domain-containing protein</fullName>
    </recommendedName>
</protein>
<proteinExistence type="predicted"/>